<protein>
    <recommendedName>
        <fullName evidence="3">RRM domain-containing protein</fullName>
    </recommendedName>
</protein>
<sequence length="144" mass="15881">MHGVLFALPTALHSYFCPPSVAPFPATEPEGISGSPMPLVGDHVDLLETYTKHSAAQRGQPCFRLLVAKLPPETTSLQLTEPLEQVFPCSVSRVSIPLSKHGKRSRNFAIIDLHYKIDPSKAQEAYRKANLSVKMKAVDIKEFV</sequence>
<dbReference type="Gene3D" id="3.30.70.330">
    <property type="match status" value="1"/>
</dbReference>
<dbReference type="OrthoDB" id="10341760at2759"/>
<dbReference type="Proteomes" id="UP000070089">
    <property type="component" value="Unassembled WGS sequence"/>
</dbReference>
<dbReference type="EMBL" id="JXTI01000047">
    <property type="protein sequence ID" value="KWX14013.1"/>
    <property type="molecule type" value="Genomic_DNA"/>
</dbReference>
<dbReference type="VEuPathDB" id="GiardiaDB:QR46_1989"/>
<accession>A0A132NVB5</accession>
<evidence type="ECO:0000313" key="1">
    <source>
        <dbReference type="EMBL" id="KWX14013.1"/>
    </source>
</evidence>
<organism evidence="1 2">
    <name type="scientific">Giardia duodenalis assemblage B</name>
    <dbReference type="NCBI Taxonomy" id="1394984"/>
    <lineage>
        <taxon>Eukaryota</taxon>
        <taxon>Metamonada</taxon>
        <taxon>Diplomonadida</taxon>
        <taxon>Hexamitidae</taxon>
        <taxon>Giardiinae</taxon>
        <taxon>Giardia</taxon>
    </lineage>
</organism>
<reference evidence="1 2" key="1">
    <citation type="journal article" date="2015" name="Mol. Biochem. Parasitol.">
        <title>Identification of polymorphic genes for use in assemblage B genotyping assays through comparative genomics of multiple assemblage B Giardia duodenalis isolates.</title>
        <authorList>
            <person name="Wielinga C."/>
            <person name="Thompson R.C."/>
            <person name="Monis P."/>
            <person name="Ryan U."/>
        </authorList>
    </citation>
    <scope>NUCLEOTIDE SEQUENCE [LARGE SCALE GENOMIC DNA]</scope>
    <source>
        <strain evidence="1 2">BAH15c1</strain>
    </source>
</reference>
<proteinExistence type="predicted"/>
<dbReference type="SUPFAM" id="SSF54928">
    <property type="entry name" value="RNA-binding domain, RBD"/>
    <property type="match status" value="1"/>
</dbReference>
<dbReference type="GO" id="GO:0003676">
    <property type="term" value="F:nucleic acid binding"/>
    <property type="evidence" value="ECO:0007669"/>
    <property type="project" value="InterPro"/>
</dbReference>
<dbReference type="InterPro" id="IPR035979">
    <property type="entry name" value="RBD_domain_sf"/>
</dbReference>
<comment type="caution">
    <text evidence="1">The sequence shown here is derived from an EMBL/GenBank/DDBJ whole genome shotgun (WGS) entry which is preliminary data.</text>
</comment>
<name>A0A132NVB5_GIAIN</name>
<gene>
    <name evidence="1" type="ORF">QR46_1989</name>
</gene>
<dbReference type="InterPro" id="IPR012677">
    <property type="entry name" value="Nucleotide-bd_a/b_plait_sf"/>
</dbReference>
<evidence type="ECO:0000313" key="2">
    <source>
        <dbReference type="Proteomes" id="UP000070089"/>
    </source>
</evidence>
<dbReference type="AlphaFoldDB" id="A0A132NVB5"/>
<evidence type="ECO:0008006" key="3">
    <source>
        <dbReference type="Google" id="ProtNLM"/>
    </source>
</evidence>